<gene>
    <name evidence="2" type="ORF">H9697_06600</name>
</gene>
<accession>A0A9D2QA45</accession>
<feature type="domain" description="Polymerase nucleotidyl transferase" evidence="1">
    <location>
        <begin position="13"/>
        <end position="85"/>
    </location>
</feature>
<reference evidence="2" key="1">
    <citation type="journal article" date="2021" name="PeerJ">
        <title>Extensive microbial diversity within the chicken gut microbiome revealed by metagenomics and culture.</title>
        <authorList>
            <person name="Gilroy R."/>
            <person name="Ravi A."/>
            <person name="Getino M."/>
            <person name="Pursley I."/>
            <person name="Horton D.L."/>
            <person name="Alikhan N.F."/>
            <person name="Baker D."/>
            <person name="Gharbi K."/>
            <person name="Hall N."/>
            <person name="Watson M."/>
            <person name="Adriaenssens E.M."/>
            <person name="Foster-Nyarko E."/>
            <person name="Jarju S."/>
            <person name="Secka A."/>
            <person name="Antonio M."/>
            <person name="Oren A."/>
            <person name="Chaudhuri R.R."/>
            <person name="La Ragione R."/>
            <person name="Hildebrand F."/>
            <person name="Pallen M.J."/>
        </authorList>
    </citation>
    <scope>NUCLEOTIDE SEQUENCE</scope>
    <source>
        <strain evidence="2">CHK196-7946</strain>
    </source>
</reference>
<evidence type="ECO:0000313" key="2">
    <source>
        <dbReference type="EMBL" id="HJC74599.1"/>
    </source>
</evidence>
<protein>
    <submittedName>
        <fullName evidence="2">Nucleotidyltransferase domain-containing protein</fullName>
    </submittedName>
</protein>
<dbReference type="EMBL" id="DWVY01000031">
    <property type="protein sequence ID" value="HJC74599.1"/>
    <property type="molecule type" value="Genomic_DNA"/>
</dbReference>
<dbReference type="InterPro" id="IPR043519">
    <property type="entry name" value="NT_sf"/>
</dbReference>
<sequence length="219" mass="25746">MNMDIEKWTEHFLNILEETFGSRVWFAGLQGSRGRGEATETSDIDMVVILDRLTPEDISAYNRMIDTMPDRELICGFLSGRDELMKWESSDLIQFYYDTRPLKGSLDELLERIDSGAAERAVRAGVCNIYHMCVHNMLYDRQEEILRGLYKSAVFVIQTDYFRKTGKYVKYRKELLELAEKDDREILEIYTELKSEGRIEFGEMSEKLFLWAQKKITEM</sequence>
<dbReference type="Proteomes" id="UP000823902">
    <property type="component" value="Unassembled WGS sequence"/>
</dbReference>
<dbReference type="AlphaFoldDB" id="A0A9D2QA45"/>
<dbReference type="CDD" id="cd05403">
    <property type="entry name" value="NT_KNTase_like"/>
    <property type="match status" value="1"/>
</dbReference>
<dbReference type="Gene3D" id="3.30.460.10">
    <property type="entry name" value="Beta Polymerase, domain 2"/>
    <property type="match status" value="1"/>
</dbReference>
<proteinExistence type="predicted"/>
<dbReference type="GO" id="GO:0016779">
    <property type="term" value="F:nucleotidyltransferase activity"/>
    <property type="evidence" value="ECO:0007669"/>
    <property type="project" value="InterPro"/>
</dbReference>
<organism evidence="2 3">
    <name type="scientific">Candidatus Mediterraneibacter faecavium</name>
    <dbReference type="NCBI Taxonomy" id="2838668"/>
    <lineage>
        <taxon>Bacteria</taxon>
        <taxon>Bacillati</taxon>
        <taxon>Bacillota</taxon>
        <taxon>Clostridia</taxon>
        <taxon>Lachnospirales</taxon>
        <taxon>Lachnospiraceae</taxon>
        <taxon>Mediterraneibacter</taxon>
    </lineage>
</organism>
<dbReference type="SUPFAM" id="SSF81301">
    <property type="entry name" value="Nucleotidyltransferase"/>
    <property type="match status" value="1"/>
</dbReference>
<name>A0A9D2QA45_9FIRM</name>
<comment type="caution">
    <text evidence="2">The sequence shown here is derived from an EMBL/GenBank/DDBJ whole genome shotgun (WGS) entry which is preliminary data.</text>
</comment>
<evidence type="ECO:0000259" key="1">
    <source>
        <dbReference type="Pfam" id="PF01909"/>
    </source>
</evidence>
<reference evidence="2" key="2">
    <citation type="submission" date="2021-04" db="EMBL/GenBank/DDBJ databases">
        <authorList>
            <person name="Gilroy R."/>
        </authorList>
    </citation>
    <scope>NUCLEOTIDE SEQUENCE</scope>
    <source>
        <strain evidence="2">CHK196-7946</strain>
    </source>
</reference>
<dbReference type="Pfam" id="PF01909">
    <property type="entry name" value="NTP_transf_2"/>
    <property type="match status" value="1"/>
</dbReference>
<evidence type="ECO:0000313" key="3">
    <source>
        <dbReference type="Proteomes" id="UP000823902"/>
    </source>
</evidence>
<dbReference type="InterPro" id="IPR002934">
    <property type="entry name" value="Polymerase_NTP_transf_dom"/>
</dbReference>